<evidence type="ECO:0000313" key="2">
    <source>
        <dbReference type="EMBL" id="OGY84440.1"/>
    </source>
</evidence>
<comment type="caution">
    <text evidence="2">The sequence shown here is derived from an EMBL/GenBank/DDBJ whole genome shotgun (WGS) entry which is preliminary data.</text>
</comment>
<accession>A0A1G2B859</accession>
<dbReference type="STRING" id="1798542.A3F54_00685"/>
<name>A0A1G2B859_9BACT</name>
<keyword evidence="1" id="KW-1133">Transmembrane helix</keyword>
<proteinExistence type="predicted"/>
<dbReference type="Proteomes" id="UP000176952">
    <property type="component" value="Unassembled WGS sequence"/>
</dbReference>
<evidence type="ECO:0000256" key="1">
    <source>
        <dbReference type="SAM" id="Phobius"/>
    </source>
</evidence>
<gene>
    <name evidence="2" type="ORF">A3F54_00685</name>
</gene>
<dbReference type="InterPro" id="IPR012902">
    <property type="entry name" value="N_methyl_site"/>
</dbReference>
<evidence type="ECO:0000313" key="3">
    <source>
        <dbReference type="Proteomes" id="UP000176952"/>
    </source>
</evidence>
<keyword evidence="1" id="KW-0472">Membrane</keyword>
<protein>
    <submittedName>
        <fullName evidence="2">Uncharacterized protein</fullName>
    </submittedName>
</protein>
<keyword evidence="1" id="KW-0812">Transmembrane</keyword>
<dbReference type="EMBL" id="MHKD01000014">
    <property type="protein sequence ID" value="OGY84440.1"/>
    <property type="molecule type" value="Genomic_DNA"/>
</dbReference>
<sequence length="218" mass="23182">MEYFSRKNQKGITLLETTIAVAIILTGVIAVITLLISTRRAGNISEQELVATNLAREGIEIVRQQRDSNWLAISSGAGAGVTEWDTGLTPPGTNTKALAIWDTTTNTWSLDFSAADFDQVCGDHACSAILQSGGKYIQSVTAANGSATPTVYQRLLTFKNICRTGSSESPMEADCSTLPGSRKVGVEVEANVRVIGSNNTATYSTASALYNWKPGIAD</sequence>
<dbReference type="PROSITE" id="PS00409">
    <property type="entry name" value="PROKAR_NTER_METHYL"/>
    <property type="match status" value="1"/>
</dbReference>
<dbReference type="AlphaFoldDB" id="A0A1G2B859"/>
<organism evidence="2 3">
    <name type="scientific">Candidatus Kerfeldbacteria bacterium RIFCSPHIGHO2_12_FULL_48_17</name>
    <dbReference type="NCBI Taxonomy" id="1798542"/>
    <lineage>
        <taxon>Bacteria</taxon>
        <taxon>Candidatus Kerfeldiibacteriota</taxon>
    </lineage>
</organism>
<reference evidence="2 3" key="1">
    <citation type="journal article" date="2016" name="Nat. Commun.">
        <title>Thousands of microbial genomes shed light on interconnected biogeochemical processes in an aquifer system.</title>
        <authorList>
            <person name="Anantharaman K."/>
            <person name="Brown C.T."/>
            <person name="Hug L.A."/>
            <person name="Sharon I."/>
            <person name="Castelle C.J."/>
            <person name="Probst A.J."/>
            <person name="Thomas B.C."/>
            <person name="Singh A."/>
            <person name="Wilkins M.J."/>
            <person name="Karaoz U."/>
            <person name="Brodie E.L."/>
            <person name="Williams K.H."/>
            <person name="Hubbard S.S."/>
            <person name="Banfield J.F."/>
        </authorList>
    </citation>
    <scope>NUCLEOTIDE SEQUENCE [LARGE SCALE GENOMIC DNA]</scope>
</reference>
<feature type="transmembrane region" description="Helical" evidence="1">
    <location>
        <begin position="12"/>
        <end position="36"/>
    </location>
</feature>